<gene>
    <name evidence="1" type="ORF">LR48_Vigan11g117700</name>
</gene>
<evidence type="ECO:0000313" key="1">
    <source>
        <dbReference type="EMBL" id="KOM58143.1"/>
    </source>
</evidence>
<dbReference type="Gramene" id="KOM58143">
    <property type="protein sequence ID" value="KOM58143"/>
    <property type="gene ID" value="LR48_Vigan11g117700"/>
</dbReference>
<evidence type="ECO:0000313" key="2">
    <source>
        <dbReference type="Proteomes" id="UP000053144"/>
    </source>
</evidence>
<accession>A0A0L9VT69</accession>
<protein>
    <submittedName>
        <fullName evidence="1">Uncharacterized protein</fullName>
    </submittedName>
</protein>
<organism evidence="1 2">
    <name type="scientific">Phaseolus angularis</name>
    <name type="common">Azuki bean</name>
    <name type="synonym">Vigna angularis</name>
    <dbReference type="NCBI Taxonomy" id="3914"/>
    <lineage>
        <taxon>Eukaryota</taxon>
        <taxon>Viridiplantae</taxon>
        <taxon>Streptophyta</taxon>
        <taxon>Embryophyta</taxon>
        <taxon>Tracheophyta</taxon>
        <taxon>Spermatophyta</taxon>
        <taxon>Magnoliopsida</taxon>
        <taxon>eudicotyledons</taxon>
        <taxon>Gunneridae</taxon>
        <taxon>Pentapetalae</taxon>
        <taxon>rosids</taxon>
        <taxon>fabids</taxon>
        <taxon>Fabales</taxon>
        <taxon>Fabaceae</taxon>
        <taxon>Papilionoideae</taxon>
        <taxon>50 kb inversion clade</taxon>
        <taxon>NPAAA clade</taxon>
        <taxon>indigoferoid/millettioid clade</taxon>
        <taxon>Phaseoleae</taxon>
        <taxon>Vigna</taxon>
    </lineage>
</organism>
<name>A0A0L9VT69_PHAAN</name>
<reference evidence="2" key="1">
    <citation type="journal article" date="2015" name="Proc. Natl. Acad. Sci. U.S.A.">
        <title>Genome sequencing of adzuki bean (Vigna angularis) provides insight into high starch and low fat accumulation and domestication.</title>
        <authorList>
            <person name="Yang K."/>
            <person name="Tian Z."/>
            <person name="Chen C."/>
            <person name="Luo L."/>
            <person name="Zhao B."/>
            <person name="Wang Z."/>
            <person name="Yu L."/>
            <person name="Li Y."/>
            <person name="Sun Y."/>
            <person name="Li W."/>
            <person name="Chen Y."/>
            <person name="Li Y."/>
            <person name="Zhang Y."/>
            <person name="Ai D."/>
            <person name="Zhao J."/>
            <person name="Shang C."/>
            <person name="Ma Y."/>
            <person name="Wu B."/>
            <person name="Wang M."/>
            <person name="Gao L."/>
            <person name="Sun D."/>
            <person name="Zhang P."/>
            <person name="Guo F."/>
            <person name="Wang W."/>
            <person name="Li Y."/>
            <person name="Wang J."/>
            <person name="Varshney R.K."/>
            <person name="Wang J."/>
            <person name="Ling H.Q."/>
            <person name="Wan P."/>
        </authorList>
    </citation>
    <scope>NUCLEOTIDE SEQUENCE</scope>
    <source>
        <strain evidence="2">cv. Jingnong 6</strain>
    </source>
</reference>
<dbReference type="AlphaFoldDB" id="A0A0L9VT69"/>
<sequence>MTQVKNRIFNSHITLRFQQNRSVSKHGGSFGIFRTLYASVVKQPMSKGNTVSNFVLSRTLLLSNPLLCGVIFINPSSTIDSALLSNLQSALVSKLRLKPSVTSPLDRLEPSSQQL</sequence>
<dbReference type="EMBL" id="CM003381">
    <property type="protein sequence ID" value="KOM58143.1"/>
    <property type="molecule type" value="Genomic_DNA"/>
</dbReference>
<proteinExistence type="predicted"/>
<dbReference type="Proteomes" id="UP000053144">
    <property type="component" value="Chromosome 11"/>
</dbReference>